<dbReference type="PANTHER" id="PTHR43794:SF11">
    <property type="entry name" value="AMIDOHYDROLASE-RELATED DOMAIN-CONTAINING PROTEIN"/>
    <property type="match status" value="1"/>
</dbReference>
<evidence type="ECO:0000313" key="4">
    <source>
        <dbReference type="EMBL" id="OSS42745.1"/>
    </source>
</evidence>
<dbReference type="Gene3D" id="2.30.40.10">
    <property type="entry name" value="Urease, subunit C, domain 1"/>
    <property type="match status" value="1"/>
</dbReference>
<feature type="coiled-coil region" evidence="2">
    <location>
        <begin position="139"/>
        <end position="166"/>
    </location>
</feature>
<dbReference type="Gene3D" id="3.20.20.140">
    <property type="entry name" value="Metal-dependent hydrolases"/>
    <property type="match status" value="1"/>
</dbReference>
<evidence type="ECO:0000256" key="2">
    <source>
        <dbReference type="SAM" id="Coils"/>
    </source>
</evidence>
<reference evidence="4 6" key="1">
    <citation type="journal article" date="2017" name="Front. Microbiol.">
        <title>Genome Sequence of Desulfurella amilsii Strain TR1 and Comparative Genomics of Desulfurellaceae Family.</title>
        <authorList>
            <person name="Florentino A.P."/>
            <person name="Stams A.J."/>
            <person name="Sanchez-Andrea I."/>
        </authorList>
    </citation>
    <scope>NUCLEOTIDE SEQUENCE [LARGE SCALE GENOMIC DNA]</scope>
    <source>
        <strain evidence="4 6">TR1</strain>
    </source>
</reference>
<accession>A0A1X4XYY2</accession>
<keyword evidence="1 4" id="KW-0378">Hydrolase</keyword>
<sequence length="380" mass="43187">MEMLYAKWLFNGKEILKGLGCVSHNNMVVDLLPIKLAKKTYPEAVVKDYGEGVLFSGFVNAHTHLDLSNVSIEPYLGFVKWLKTMIETKVQANETQTDEAIKKALDSLIKSGVCAVADISNTLKSCNYLKKIPKAIVFFENYSLRKKQAQEKIAYIENNIENIRQTYKMKIDVTAHSVYSTHRDLLGYTMLKNNPKFGSDLFSFHFLESEFENPFVNSRGDLFEMLQEKGLIDNQLHFSSAIEYIKSLGDIKKGLFVHCVHIKPDEIEYLKSIDASIVIAPRSNYYISKSLPNLELLKNSGINVAIGTDSLASNWDLNIINELKFLYKHYSHIDPAYFFGIATTGGYTALNLHIGFKKGFYAYPFFMETTTNNALEEILQ</sequence>
<protein>
    <submittedName>
        <fullName evidence="4">S-adenosylhomocysteine deaminase Methylthioadenosine deaminase</fullName>
        <ecNumber evidence="4">3.5.4.28</ecNumber>
    </submittedName>
</protein>
<dbReference type="InterPro" id="IPR032466">
    <property type="entry name" value="Metal_Hydrolase"/>
</dbReference>
<evidence type="ECO:0000313" key="6">
    <source>
        <dbReference type="Proteomes" id="UP000194141"/>
    </source>
</evidence>
<evidence type="ECO:0000259" key="3">
    <source>
        <dbReference type="Pfam" id="PF01979"/>
    </source>
</evidence>
<dbReference type="STRING" id="1562698.DESAMIL20_365"/>
<dbReference type="InterPro" id="IPR006680">
    <property type="entry name" value="Amidohydro-rel"/>
</dbReference>
<proteinExistence type="predicted"/>
<dbReference type="InterPro" id="IPR011059">
    <property type="entry name" value="Metal-dep_hydrolase_composite"/>
</dbReference>
<feature type="domain" description="Amidohydrolase-related" evidence="3">
    <location>
        <begin position="54"/>
        <end position="363"/>
    </location>
</feature>
<dbReference type="GO" id="GO:0050270">
    <property type="term" value="F:S-adenosylhomocysteine deaminase activity"/>
    <property type="evidence" value="ECO:0007669"/>
    <property type="project" value="UniProtKB-EC"/>
</dbReference>
<comment type="caution">
    <text evidence="4">The sequence shown here is derived from an EMBL/GenBank/DDBJ whole genome shotgun (WGS) entry which is preliminary data.</text>
</comment>
<organism evidence="4 6">
    <name type="scientific">Desulfurella amilsii</name>
    <dbReference type="NCBI Taxonomy" id="1562698"/>
    <lineage>
        <taxon>Bacteria</taxon>
        <taxon>Pseudomonadati</taxon>
        <taxon>Campylobacterota</taxon>
        <taxon>Desulfurellia</taxon>
        <taxon>Desulfurellales</taxon>
        <taxon>Desulfurellaceae</taxon>
        <taxon>Desulfurella</taxon>
    </lineage>
</organism>
<dbReference type="AlphaFoldDB" id="A0A1X4XYY2"/>
<evidence type="ECO:0000256" key="1">
    <source>
        <dbReference type="ARBA" id="ARBA00022801"/>
    </source>
</evidence>
<dbReference type="OrthoDB" id="9807210at2"/>
<evidence type="ECO:0000313" key="5">
    <source>
        <dbReference type="EMBL" id="OSS42821.1"/>
    </source>
</evidence>
<dbReference type="SUPFAM" id="SSF51556">
    <property type="entry name" value="Metallo-dependent hydrolases"/>
    <property type="match status" value="1"/>
</dbReference>
<keyword evidence="6" id="KW-1185">Reference proteome</keyword>
<dbReference type="PANTHER" id="PTHR43794">
    <property type="entry name" value="AMINOHYDROLASE SSNA-RELATED"/>
    <property type="match status" value="1"/>
</dbReference>
<dbReference type="EMBL" id="MDSU01000010">
    <property type="protein sequence ID" value="OSS42745.1"/>
    <property type="molecule type" value="Genomic_DNA"/>
</dbReference>
<dbReference type="RefSeq" id="WP_086033180.1">
    <property type="nucleotide sequence ID" value="NZ_MDSU01000004.1"/>
</dbReference>
<dbReference type="Proteomes" id="UP000194141">
    <property type="component" value="Unassembled WGS sequence"/>
</dbReference>
<dbReference type="EMBL" id="MDSU01000004">
    <property type="protein sequence ID" value="OSS42821.1"/>
    <property type="molecule type" value="Genomic_DNA"/>
</dbReference>
<name>A0A1X4XYY2_9BACT</name>
<keyword evidence="2" id="KW-0175">Coiled coil</keyword>
<dbReference type="InterPro" id="IPR050287">
    <property type="entry name" value="MTA/SAH_deaminase"/>
</dbReference>
<gene>
    <name evidence="5" type="ORF">DESAMIL20_365</name>
    <name evidence="4" type="ORF">DESAMIL20_441</name>
</gene>
<dbReference type="Pfam" id="PF01979">
    <property type="entry name" value="Amidohydro_1"/>
    <property type="match status" value="1"/>
</dbReference>
<dbReference type="EC" id="3.5.4.28" evidence="4"/>